<keyword evidence="2" id="KW-0315">Glutamine amidotransferase</keyword>
<comment type="caution">
    <text evidence="2">The sequence shown here is derived from an EMBL/GenBank/DDBJ whole genome shotgun (WGS) entry which is preliminary data.</text>
</comment>
<reference evidence="2" key="1">
    <citation type="submission" date="2019-01" db="EMBL/GenBank/DDBJ databases">
        <title>Sinorhodobacter populi sp. nov. isolated from the symptomatic bark tissue of Populus euramericana canker.</title>
        <authorList>
            <person name="Xu G."/>
        </authorList>
    </citation>
    <scope>NUCLEOTIDE SEQUENCE [LARGE SCALE GENOMIC DNA]</scope>
    <source>
        <strain evidence="2">CGMCC 1.12963</strain>
    </source>
</reference>
<dbReference type="EMBL" id="SAVA01000001">
    <property type="protein sequence ID" value="RWR54857.1"/>
    <property type="molecule type" value="Genomic_DNA"/>
</dbReference>
<dbReference type="GO" id="GO:0016740">
    <property type="term" value="F:transferase activity"/>
    <property type="evidence" value="ECO:0007669"/>
    <property type="project" value="UniProtKB-KW"/>
</dbReference>
<organism evidence="2 3">
    <name type="scientific">Paenirhodobacter huangdaonensis</name>
    <dbReference type="NCBI Taxonomy" id="2501515"/>
    <lineage>
        <taxon>Bacteria</taxon>
        <taxon>Pseudomonadati</taxon>
        <taxon>Pseudomonadota</taxon>
        <taxon>Alphaproteobacteria</taxon>
        <taxon>Rhodobacterales</taxon>
        <taxon>Rhodobacter group</taxon>
        <taxon>Paenirhodobacter</taxon>
    </lineage>
</organism>
<protein>
    <submittedName>
        <fullName evidence="2">Glutamine amidotransferase</fullName>
    </submittedName>
</protein>
<proteinExistence type="predicted"/>
<dbReference type="PANTHER" id="PTHR43130:SF3">
    <property type="entry name" value="HTH-TYPE TRANSCRIPTIONAL REGULATOR RV1931C"/>
    <property type="match status" value="1"/>
</dbReference>
<dbReference type="InterPro" id="IPR029062">
    <property type="entry name" value="Class_I_gatase-like"/>
</dbReference>
<sequence>MARIALILTPGFADWEYAFIAGTGAPFYGIETRFFAPAPGRFRSQGGLTVEVEAGLGSCRDWRPQVVAVIGGMIWESPEAPDLAGFVQARHAGGATVAGICGGTLALARAGLLNAVPHTSNSADFLGAHATGYTGAAFYRDSGAAVAAGRVVTAPGSAPVSFTCAVFEAAGLAAGSVAQFRALLAAEHR</sequence>
<name>A0A443M049_9RHOB</name>
<keyword evidence="2" id="KW-0808">Transferase</keyword>
<dbReference type="RefSeq" id="WP_128154402.1">
    <property type="nucleotide sequence ID" value="NZ_JBHSOM010000007.1"/>
</dbReference>
<feature type="domain" description="DJ-1/PfpI" evidence="1">
    <location>
        <begin position="3"/>
        <end position="168"/>
    </location>
</feature>
<gene>
    <name evidence="2" type="ORF">EOW66_01975</name>
</gene>
<dbReference type="InterPro" id="IPR002818">
    <property type="entry name" value="DJ-1/PfpI"/>
</dbReference>
<dbReference type="Pfam" id="PF01965">
    <property type="entry name" value="DJ-1_PfpI"/>
    <property type="match status" value="1"/>
</dbReference>
<dbReference type="SUPFAM" id="SSF52317">
    <property type="entry name" value="Class I glutamine amidotransferase-like"/>
    <property type="match status" value="1"/>
</dbReference>
<accession>A0A443M049</accession>
<evidence type="ECO:0000259" key="1">
    <source>
        <dbReference type="Pfam" id="PF01965"/>
    </source>
</evidence>
<evidence type="ECO:0000313" key="3">
    <source>
        <dbReference type="Proteomes" id="UP000288071"/>
    </source>
</evidence>
<dbReference type="AlphaFoldDB" id="A0A443M049"/>
<dbReference type="PANTHER" id="PTHR43130">
    <property type="entry name" value="ARAC-FAMILY TRANSCRIPTIONAL REGULATOR"/>
    <property type="match status" value="1"/>
</dbReference>
<dbReference type="Gene3D" id="3.40.50.880">
    <property type="match status" value="1"/>
</dbReference>
<dbReference type="InterPro" id="IPR052158">
    <property type="entry name" value="INH-QAR"/>
</dbReference>
<keyword evidence="3" id="KW-1185">Reference proteome</keyword>
<evidence type="ECO:0000313" key="2">
    <source>
        <dbReference type="EMBL" id="RWR54857.1"/>
    </source>
</evidence>
<reference evidence="2" key="2">
    <citation type="submission" date="2019-01" db="EMBL/GenBank/DDBJ databases">
        <authorList>
            <person name="Li Y."/>
        </authorList>
    </citation>
    <scope>NUCLEOTIDE SEQUENCE [LARGE SCALE GENOMIC DNA]</scope>
    <source>
        <strain evidence="2">CGMCC 1.12963</strain>
    </source>
</reference>
<dbReference type="Proteomes" id="UP000288071">
    <property type="component" value="Unassembled WGS sequence"/>
</dbReference>